<proteinExistence type="predicted"/>
<gene>
    <name evidence="1" type="ORF">UFOVP83_33</name>
</gene>
<organism evidence="1">
    <name type="scientific">uncultured Caudovirales phage</name>
    <dbReference type="NCBI Taxonomy" id="2100421"/>
    <lineage>
        <taxon>Viruses</taxon>
        <taxon>Duplodnaviria</taxon>
        <taxon>Heunggongvirae</taxon>
        <taxon>Uroviricota</taxon>
        <taxon>Caudoviricetes</taxon>
        <taxon>Peduoviridae</taxon>
        <taxon>Maltschvirus</taxon>
        <taxon>Maltschvirus maltsch</taxon>
    </lineage>
</organism>
<evidence type="ECO:0000313" key="1">
    <source>
        <dbReference type="EMBL" id="CAB4242215.1"/>
    </source>
</evidence>
<reference evidence="1" key="1">
    <citation type="submission" date="2020-05" db="EMBL/GenBank/DDBJ databases">
        <authorList>
            <person name="Chiriac C."/>
            <person name="Salcher M."/>
            <person name="Ghai R."/>
            <person name="Kavagutti S V."/>
        </authorList>
    </citation>
    <scope>NUCLEOTIDE SEQUENCE</scope>
</reference>
<dbReference type="EMBL" id="LR797826">
    <property type="protein sequence ID" value="CAB4242215.1"/>
    <property type="molecule type" value="Genomic_DNA"/>
</dbReference>
<sequence>MTIVIESTADIAKGFTQKREKRPDDTEAIMGHLKFSECFVPRETIDELCGLDIGWSQQALFDEFGDPLVWLEMTVPGLEADVTGVINGIKPNDLLKINTAQLTGVKLKLTQKGALLSGEIAWVIAGDESSDLVPLQGNVCRVKWVIETPAQIDMIEQQRNGKAA</sequence>
<accession>A0A6J5TB46</accession>
<protein>
    <submittedName>
        <fullName evidence="1">Uncharacterized protein</fullName>
    </submittedName>
</protein>
<name>A0A6J5TB46_9CAUD</name>